<keyword evidence="3" id="KW-0282">Flagellum</keyword>
<gene>
    <name evidence="3" type="ORF">SAMN02927914_00300</name>
</gene>
<reference evidence="3 4" key="1">
    <citation type="submission" date="2016-10" db="EMBL/GenBank/DDBJ databases">
        <authorList>
            <person name="de Groot N.N."/>
        </authorList>
    </citation>
    <scope>NUCLEOTIDE SEQUENCE [LARGE SCALE GENOMIC DNA]</scope>
    <source>
        <strain evidence="3 4">CGMCC 1.12097</strain>
    </source>
</reference>
<keyword evidence="2" id="KW-1133">Transmembrane helix</keyword>
<protein>
    <submittedName>
        <fullName evidence="3">Flagellar biosynthesis protein, FliO</fullName>
    </submittedName>
</protein>
<dbReference type="Proteomes" id="UP000198588">
    <property type="component" value="Unassembled WGS sequence"/>
</dbReference>
<keyword evidence="3" id="KW-0969">Cilium</keyword>
<accession>A0A1G5V5I2</accession>
<proteinExistence type="predicted"/>
<feature type="compositionally biased region" description="Pro residues" evidence="1">
    <location>
        <begin position="126"/>
        <end position="141"/>
    </location>
</feature>
<feature type="region of interest" description="Disordered" evidence="1">
    <location>
        <begin position="101"/>
        <end position="234"/>
    </location>
</feature>
<feature type="compositionally biased region" description="Low complexity" evidence="1">
    <location>
        <begin position="112"/>
        <end position="125"/>
    </location>
</feature>
<evidence type="ECO:0000256" key="1">
    <source>
        <dbReference type="SAM" id="MobiDB-lite"/>
    </source>
</evidence>
<evidence type="ECO:0000256" key="2">
    <source>
        <dbReference type="SAM" id="Phobius"/>
    </source>
</evidence>
<evidence type="ECO:0000313" key="3">
    <source>
        <dbReference type="EMBL" id="SDA41074.1"/>
    </source>
</evidence>
<keyword evidence="3" id="KW-0966">Cell projection</keyword>
<keyword evidence="2" id="KW-0812">Transmembrane</keyword>
<evidence type="ECO:0000313" key="4">
    <source>
        <dbReference type="Proteomes" id="UP000198588"/>
    </source>
</evidence>
<dbReference type="AlphaFoldDB" id="A0A1G5V5I2"/>
<feature type="compositionally biased region" description="Polar residues" evidence="1">
    <location>
        <begin position="165"/>
        <end position="175"/>
    </location>
</feature>
<dbReference type="OrthoDB" id="8456606at2"/>
<dbReference type="EMBL" id="FMXM01000002">
    <property type="protein sequence ID" value="SDA41074.1"/>
    <property type="molecule type" value="Genomic_DNA"/>
</dbReference>
<sequence>MQWLDSVAGPGYAAALLWTFAALILLVIVLVIIKLVRNLTFGTFVAGGRNRKTRLAVMDATAVDSHRRLVLVRRDDIEHLILIGGPTDVVVERDIRLSAPRRPALTGDGGLQPVQATAAPAARPRAPQPAPPPPRQAPAPQPVTTAAPARPRPAAPAPAPAPKPVTQSYQPTNVTPLPAYGSANANIIRQVPPPPRQDSIDDTLMKELEVSLDQPRSGGPVGKPAAKAPPSLDDEMTKLLGELASQKR</sequence>
<dbReference type="STRING" id="1165689.SAMN02927914_00300"/>
<keyword evidence="2" id="KW-0472">Membrane</keyword>
<feature type="transmembrane region" description="Helical" evidence="2">
    <location>
        <begin position="12"/>
        <end position="33"/>
    </location>
</feature>
<dbReference type="RefSeq" id="WP_091575043.1">
    <property type="nucleotide sequence ID" value="NZ_FMXM01000002.1"/>
</dbReference>
<name>A0A1G5V5I2_9HYPH</name>
<organism evidence="3 4">
    <name type="scientific">Mesorhizobium qingshengii</name>
    <dbReference type="NCBI Taxonomy" id="1165689"/>
    <lineage>
        <taxon>Bacteria</taxon>
        <taxon>Pseudomonadati</taxon>
        <taxon>Pseudomonadota</taxon>
        <taxon>Alphaproteobacteria</taxon>
        <taxon>Hyphomicrobiales</taxon>
        <taxon>Phyllobacteriaceae</taxon>
        <taxon>Mesorhizobium</taxon>
    </lineage>
</organism>
<feature type="compositionally biased region" description="Pro residues" evidence="1">
    <location>
        <begin position="150"/>
        <end position="163"/>
    </location>
</feature>